<protein>
    <submittedName>
        <fullName evidence="3">Acyl-CoA thioesterase</fullName>
        <ecNumber evidence="3">3.1.2.-</ecNumber>
    </submittedName>
</protein>
<dbReference type="InterPro" id="IPR029069">
    <property type="entry name" value="HotDog_dom_sf"/>
</dbReference>
<organism evidence="3 4">
    <name type="scientific">Ferrovibrio xuzhouensis</name>
    <dbReference type="NCBI Taxonomy" id="1576914"/>
    <lineage>
        <taxon>Bacteria</taxon>
        <taxon>Pseudomonadati</taxon>
        <taxon>Pseudomonadota</taxon>
        <taxon>Alphaproteobacteria</taxon>
        <taxon>Rhodospirillales</taxon>
        <taxon>Rhodospirillaceae</taxon>
        <taxon>Ferrovibrio</taxon>
    </lineage>
</organism>
<proteinExistence type="inferred from homology"/>
<gene>
    <name evidence="3" type="ORF">ACFOOQ_11675</name>
</gene>
<dbReference type="Proteomes" id="UP001595711">
    <property type="component" value="Unassembled WGS sequence"/>
</dbReference>
<comment type="caution">
    <text evidence="3">The sequence shown here is derived from an EMBL/GenBank/DDBJ whole genome shotgun (WGS) entry which is preliminary data.</text>
</comment>
<reference evidence="4" key="1">
    <citation type="journal article" date="2019" name="Int. J. Syst. Evol. Microbiol.">
        <title>The Global Catalogue of Microorganisms (GCM) 10K type strain sequencing project: providing services to taxonomists for standard genome sequencing and annotation.</title>
        <authorList>
            <consortium name="The Broad Institute Genomics Platform"/>
            <consortium name="The Broad Institute Genome Sequencing Center for Infectious Disease"/>
            <person name="Wu L."/>
            <person name="Ma J."/>
        </authorList>
    </citation>
    <scope>NUCLEOTIDE SEQUENCE [LARGE SCALE GENOMIC DNA]</scope>
    <source>
        <strain evidence="4">KCTC 42182</strain>
    </source>
</reference>
<dbReference type="Pfam" id="PF13279">
    <property type="entry name" value="4HBT_2"/>
    <property type="match status" value="1"/>
</dbReference>
<dbReference type="RefSeq" id="WP_379726381.1">
    <property type="nucleotide sequence ID" value="NZ_JBHRYJ010000002.1"/>
</dbReference>
<dbReference type="CDD" id="cd00586">
    <property type="entry name" value="4HBT"/>
    <property type="match status" value="1"/>
</dbReference>
<comment type="similarity">
    <text evidence="1">Belongs to the 4-hydroxybenzoyl-CoA thioesterase family.</text>
</comment>
<keyword evidence="4" id="KW-1185">Reference proteome</keyword>
<evidence type="ECO:0000256" key="1">
    <source>
        <dbReference type="ARBA" id="ARBA00005953"/>
    </source>
</evidence>
<evidence type="ECO:0000256" key="2">
    <source>
        <dbReference type="ARBA" id="ARBA00022801"/>
    </source>
</evidence>
<keyword evidence="2 3" id="KW-0378">Hydrolase</keyword>
<dbReference type="SUPFAM" id="SSF54637">
    <property type="entry name" value="Thioesterase/thiol ester dehydrase-isomerase"/>
    <property type="match status" value="1"/>
</dbReference>
<dbReference type="Gene3D" id="3.10.129.10">
    <property type="entry name" value="Hotdog Thioesterase"/>
    <property type="match status" value="1"/>
</dbReference>
<dbReference type="GO" id="GO:0016787">
    <property type="term" value="F:hydrolase activity"/>
    <property type="evidence" value="ECO:0007669"/>
    <property type="project" value="UniProtKB-KW"/>
</dbReference>
<dbReference type="EMBL" id="JBHRYJ010000002">
    <property type="protein sequence ID" value="MFC3676207.1"/>
    <property type="molecule type" value="Genomic_DNA"/>
</dbReference>
<evidence type="ECO:0000313" key="3">
    <source>
        <dbReference type="EMBL" id="MFC3676207.1"/>
    </source>
</evidence>
<dbReference type="InterPro" id="IPR050563">
    <property type="entry name" value="4-hydroxybenzoyl-CoA_TE"/>
</dbReference>
<accession>A0ABV7VGX8</accession>
<dbReference type="EC" id="3.1.2.-" evidence="3"/>
<dbReference type="PANTHER" id="PTHR31793">
    <property type="entry name" value="4-HYDROXYBENZOYL-COA THIOESTERASE FAMILY MEMBER"/>
    <property type="match status" value="1"/>
</dbReference>
<name>A0ABV7VGX8_9PROT</name>
<sequence>MNQQTAKDPKTETRADYRHSLMIPVRLGDVDVYQHVNNVIYYSYFDTLVNDYMIRFGGLDMVNDPVIGLVVETACRFHQSINFPETVEACLRTAKLGNSSVRHEIGLFRDGQQHPAATGHFVHVFVARGVQKPVPIPPAIRAALEKLLV</sequence>
<dbReference type="PANTHER" id="PTHR31793:SF27">
    <property type="entry name" value="NOVEL THIOESTERASE SUPERFAMILY DOMAIN AND SAPOSIN A-TYPE DOMAIN CONTAINING PROTEIN (0610012H03RIK)"/>
    <property type="match status" value="1"/>
</dbReference>
<evidence type="ECO:0000313" key="4">
    <source>
        <dbReference type="Proteomes" id="UP001595711"/>
    </source>
</evidence>